<accession>A0AAV7WZ12</accession>
<keyword evidence="2" id="KW-1185">Reference proteome</keyword>
<name>A0AAV7WZ12_PLEWA</name>
<gene>
    <name evidence="1" type="ORF">NDU88_006711</name>
</gene>
<sequence>MAFLCLSCSRRRYTLLPPHSLHSRVASHNGQSDSRAALYRISSACSAAKQIAAELRLLSRVACAGRAARSALWCTILHQRAKRVVSPRLGSGSSKFQHPGGPGQGVRQDYFWAGSGAIQRASTPVVILPRLLL</sequence>
<evidence type="ECO:0000313" key="2">
    <source>
        <dbReference type="Proteomes" id="UP001066276"/>
    </source>
</evidence>
<dbReference type="Proteomes" id="UP001066276">
    <property type="component" value="Chromosome 1_1"/>
</dbReference>
<organism evidence="1 2">
    <name type="scientific">Pleurodeles waltl</name>
    <name type="common">Iberian ribbed newt</name>
    <dbReference type="NCBI Taxonomy" id="8319"/>
    <lineage>
        <taxon>Eukaryota</taxon>
        <taxon>Metazoa</taxon>
        <taxon>Chordata</taxon>
        <taxon>Craniata</taxon>
        <taxon>Vertebrata</taxon>
        <taxon>Euteleostomi</taxon>
        <taxon>Amphibia</taxon>
        <taxon>Batrachia</taxon>
        <taxon>Caudata</taxon>
        <taxon>Salamandroidea</taxon>
        <taxon>Salamandridae</taxon>
        <taxon>Pleurodelinae</taxon>
        <taxon>Pleurodeles</taxon>
    </lineage>
</organism>
<proteinExistence type="predicted"/>
<protein>
    <submittedName>
        <fullName evidence="1">Uncharacterized protein</fullName>
    </submittedName>
</protein>
<evidence type="ECO:0000313" key="1">
    <source>
        <dbReference type="EMBL" id="KAJ1219140.1"/>
    </source>
</evidence>
<comment type="caution">
    <text evidence="1">The sequence shown here is derived from an EMBL/GenBank/DDBJ whole genome shotgun (WGS) entry which is preliminary data.</text>
</comment>
<dbReference type="EMBL" id="JANPWB010000001">
    <property type="protein sequence ID" value="KAJ1219140.1"/>
    <property type="molecule type" value="Genomic_DNA"/>
</dbReference>
<dbReference type="AlphaFoldDB" id="A0AAV7WZ12"/>
<reference evidence="1" key="1">
    <citation type="journal article" date="2022" name="bioRxiv">
        <title>Sequencing and chromosome-scale assembly of the giantPleurodeles waltlgenome.</title>
        <authorList>
            <person name="Brown T."/>
            <person name="Elewa A."/>
            <person name="Iarovenko S."/>
            <person name="Subramanian E."/>
            <person name="Araus A.J."/>
            <person name="Petzold A."/>
            <person name="Susuki M."/>
            <person name="Suzuki K.-i.T."/>
            <person name="Hayashi T."/>
            <person name="Toyoda A."/>
            <person name="Oliveira C."/>
            <person name="Osipova E."/>
            <person name="Leigh N.D."/>
            <person name="Simon A."/>
            <person name="Yun M.H."/>
        </authorList>
    </citation>
    <scope>NUCLEOTIDE SEQUENCE</scope>
    <source>
        <strain evidence="1">20211129_DDA</strain>
        <tissue evidence="1">Liver</tissue>
    </source>
</reference>